<feature type="signal peptide" evidence="1">
    <location>
        <begin position="1"/>
        <end position="24"/>
    </location>
</feature>
<dbReference type="PANTHER" id="PTHR31270:SF1">
    <property type="entry name" value="GLUTAMINYL-PEPTIDE CYCLOTRANSFERASE"/>
    <property type="match status" value="1"/>
</dbReference>
<gene>
    <name evidence="2" type="ORF">ACFYV7_32835</name>
</gene>
<dbReference type="PANTHER" id="PTHR31270">
    <property type="entry name" value="GLUTAMINYL-PEPTIDE CYCLOTRANSFERASE"/>
    <property type="match status" value="1"/>
</dbReference>
<evidence type="ECO:0000313" key="2">
    <source>
        <dbReference type="EMBL" id="MFF3227625.1"/>
    </source>
</evidence>
<dbReference type="PROSITE" id="PS51257">
    <property type="entry name" value="PROKAR_LIPOPROTEIN"/>
    <property type="match status" value="1"/>
</dbReference>
<dbReference type="InterPro" id="IPR007788">
    <property type="entry name" value="QCT"/>
</dbReference>
<dbReference type="RefSeq" id="WP_387723845.1">
    <property type="nucleotide sequence ID" value="NZ_JBIAPI010000011.1"/>
</dbReference>
<proteinExistence type="predicted"/>
<accession>A0ABW6R274</accession>
<sequence>MKRNRRSLAIGVLVGLVIWSGCGAAEEPSPTMNIEVVATRSHDPRAFTQGLEIHGEVLYEGTGLSGASSVRATNLSTGVELARADLPAPFFGEGITLAGDTLWQLTWQNHIAFARDPHTLAEVGRASYEGEGWGLCTRAGRLVMSNGTDTLTFRDPVTFAPTGSIRLTSNHNARLNELDCAEDGSVYANDWPSDRILRIDPDSGQVLAVIDAGALLPHLTRTSEDTLNGIAQIPGTDRFLLAGKNWPTTFEVRFVPA</sequence>
<name>A0ABW6R274_9NOCA</name>
<dbReference type="SUPFAM" id="SSF63829">
    <property type="entry name" value="Calcium-dependent phosphotriesterase"/>
    <property type="match status" value="1"/>
</dbReference>
<organism evidence="2 3">
    <name type="scientific">Nocardia suismassiliense</name>
    <dbReference type="NCBI Taxonomy" id="2077092"/>
    <lineage>
        <taxon>Bacteria</taxon>
        <taxon>Bacillati</taxon>
        <taxon>Actinomycetota</taxon>
        <taxon>Actinomycetes</taxon>
        <taxon>Mycobacteriales</taxon>
        <taxon>Nocardiaceae</taxon>
        <taxon>Nocardia</taxon>
    </lineage>
</organism>
<protein>
    <submittedName>
        <fullName evidence="2">Glutaminyl-peptide cyclotransferase</fullName>
    </submittedName>
</protein>
<reference evidence="2 3" key="1">
    <citation type="submission" date="2024-10" db="EMBL/GenBank/DDBJ databases">
        <title>The Natural Products Discovery Center: Release of the First 8490 Sequenced Strains for Exploring Actinobacteria Biosynthetic Diversity.</title>
        <authorList>
            <person name="Kalkreuter E."/>
            <person name="Kautsar S.A."/>
            <person name="Yang D."/>
            <person name="Bader C.D."/>
            <person name="Teijaro C.N."/>
            <person name="Fluegel L."/>
            <person name="Davis C.M."/>
            <person name="Simpson J.R."/>
            <person name="Lauterbach L."/>
            <person name="Steele A.D."/>
            <person name="Gui C."/>
            <person name="Meng S."/>
            <person name="Li G."/>
            <person name="Viehrig K."/>
            <person name="Ye F."/>
            <person name="Su P."/>
            <person name="Kiefer A.F."/>
            <person name="Nichols A."/>
            <person name="Cepeda A.J."/>
            <person name="Yan W."/>
            <person name="Fan B."/>
            <person name="Jiang Y."/>
            <person name="Adhikari A."/>
            <person name="Zheng C.-J."/>
            <person name="Schuster L."/>
            <person name="Cowan T.M."/>
            <person name="Smanski M.J."/>
            <person name="Chevrette M.G."/>
            <person name="De Carvalho L.P.S."/>
            <person name="Shen B."/>
        </authorList>
    </citation>
    <scope>NUCLEOTIDE SEQUENCE [LARGE SCALE GENOMIC DNA]</scope>
    <source>
        <strain evidence="2 3">NPDC003040</strain>
    </source>
</reference>
<dbReference type="Proteomes" id="UP001601948">
    <property type="component" value="Unassembled WGS sequence"/>
</dbReference>
<dbReference type="Gene3D" id="2.130.10.10">
    <property type="entry name" value="YVTN repeat-like/Quinoprotein amine dehydrogenase"/>
    <property type="match status" value="1"/>
</dbReference>
<comment type="caution">
    <text evidence="2">The sequence shown here is derived from an EMBL/GenBank/DDBJ whole genome shotgun (WGS) entry which is preliminary data.</text>
</comment>
<feature type="chain" id="PRO_5045380423" evidence="1">
    <location>
        <begin position="25"/>
        <end position="257"/>
    </location>
</feature>
<evidence type="ECO:0000313" key="3">
    <source>
        <dbReference type="Proteomes" id="UP001601948"/>
    </source>
</evidence>
<dbReference type="InterPro" id="IPR015943">
    <property type="entry name" value="WD40/YVTN_repeat-like_dom_sf"/>
</dbReference>
<dbReference type="Pfam" id="PF05096">
    <property type="entry name" value="Glu_cyclase_2"/>
    <property type="match status" value="1"/>
</dbReference>
<keyword evidence="3" id="KW-1185">Reference proteome</keyword>
<evidence type="ECO:0000256" key="1">
    <source>
        <dbReference type="SAM" id="SignalP"/>
    </source>
</evidence>
<keyword evidence="1" id="KW-0732">Signal</keyword>
<dbReference type="EMBL" id="JBIAPI010000011">
    <property type="protein sequence ID" value="MFF3227625.1"/>
    <property type="molecule type" value="Genomic_DNA"/>
</dbReference>